<gene>
    <name evidence="10" type="ORF">H9850_00910</name>
</gene>
<proteinExistence type="inferred from homology"/>
<evidence type="ECO:0000256" key="9">
    <source>
        <dbReference type="SAM" id="Phobius"/>
    </source>
</evidence>
<dbReference type="Proteomes" id="UP000886829">
    <property type="component" value="Unassembled WGS sequence"/>
</dbReference>
<keyword evidence="7 9" id="KW-1133">Transmembrane helix</keyword>
<feature type="transmembrane region" description="Helical" evidence="9">
    <location>
        <begin position="111"/>
        <end position="135"/>
    </location>
</feature>
<name>A0A9D1WB90_9GAMM</name>
<evidence type="ECO:0000313" key="11">
    <source>
        <dbReference type="Proteomes" id="UP000886829"/>
    </source>
</evidence>
<dbReference type="InterPro" id="IPR001851">
    <property type="entry name" value="ABC_transp_permease"/>
</dbReference>
<sequence>MGQAAMELPMNKNDVIMTLLKGRTLIVLALLVIFFSFAADSFFTSQSLLLVAKHVALYGILGIGMTYVLVTGGIDLSVGSVVGLAGMVSGYLINHGLTVFGYTFYFSVPTIALIAILIGVLVGVLNGLIVTKFAVAPFIATLGMMYIARGAANLVSNGATFPNLVGKEALGNTGFEIFGRDIMGFPVAVIILIVIAAISAVILRKTPFGWHILAIGGNERAAKLSGVRVDSDKMLVYMFSGACAAVVGIIATSQLVASHPMTGNTWEMNAIAAAVLGGTSLAGGIGTIVGTVIGAFIIGVISDGMVMCGVSEFWQMVIKGLVIVLAVIVDQYQRNLQARMALQARNESKKAAA</sequence>
<evidence type="ECO:0000256" key="3">
    <source>
        <dbReference type="ARBA" id="ARBA00022448"/>
    </source>
</evidence>
<evidence type="ECO:0000313" key="10">
    <source>
        <dbReference type="EMBL" id="HIX56016.1"/>
    </source>
</evidence>
<reference evidence="10" key="2">
    <citation type="submission" date="2021-04" db="EMBL/GenBank/DDBJ databases">
        <authorList>
            <person name="Gilroy R."/>
        </authorList>
    </citation>
    <scope>NUCLEOTIDE SEQUENCE</scope>
    <source>
        <strain evidence="10">USASDec5-558</strain>
    </source>
</reference>
<accession>A0A9D1WB90</accession>
<dbReference type="CDD" id="cd06579">
    <property type="entry name" value="TM_PBP1_transp_AraH_like"/>
    <property type="match status" value="1"/>
</dbReference>
<reference evidence="10" key="1">
    <citation type="journal article" date="2021" name="PeerJ">
        <title>Extensive microbial diversity within the chicken gut microbiome revealed by metagenomics and culture.</title>
        <authorList>
            <person name="Gilroy R."/>
            <person name="Ravi A."/>
            <person name="Getino M."/>
            <person name="Pursley I."/>
            <person name="Horton D.L."/>
            <person name="Alikhan N.F."/>
            <person name="Baker D."/>
            <person name="Gharbi K."/>
            <person name="Hall N."/>
            <person name="Watson M."/>
            <person name="Adriaenssens E.M."/>
            <person name="Foster-Nyarko E."/>
            <person name="Jarju S."/>
            <person name="Secka A."/>
            <person name="Antonio M."/>
            <person name="Oren A."/>
            <person name="Chaudhuri R.R."/>
            <person name="La Ragione R."/>
            <person name="Hildebrand F."/>
            <person name="Pallen M.J."/>
        </authorList>
    </citation>
    <scope>NUCLEOTIDE SEQUENCE</scope>
    <source>
        <strain evidence="10">USASDec5-558</strain>
    </source>
</reference>
<feature type="transmembrane region" description="Helical" evidence="9">
    <location>
        <begin position="234"/>
        <end position="257"/>
    </location>
</feature>
<comment type="subcellular location">
    <subcellularLocation>
        <location evidence="1">Cell inner membrane</location>
        <topology evidence="1">Multi-pass membrane protein</topology>
    </subcellularLocation>
</comment>
<evidence type="ECO:0000256" key="2">
    <source>
        <dbReference type="ARBA" id="ARBA00007942"/>
    </source>
</evidence>
<keyword evidence="8 9" id="KW-0472">Membrane</keyword>
<feature type="transmembrane region" description="Helical" evidence="9">
    <location>
        <begin position="182"/>
        <end position="203"/>
    </location>
</feature>
<protein>
    <submittedName>
        <fullName evidence="10">ABC transporter permease</fullName>
    </submittedName>
</protein>
<evidence type="ECO:0000256" key="5">
    <source>
        <dbReference type="ARBA" id="ARBA00022519"/>
    </source>
</evidence>
<keyword evidence="5" id="KW-0997">Cell inner membrane</keyword>
<keyword evidence="6 9" id="KW-0812">Transmembrane</keyword>
<dbReference type="PANTHER" id="PTHR32196:SF21">
    <property type="entry name" value="ABC TRANSPORTER PERMEASE PROTEIN YPHD-RELATED"/>
    <property type="match status" value="1"/>
</dbReference>
<evidence type="ECO:0000256" key="8">
    <source>
        <dbReference type="ARBA" id="ARBA00023136"/>
    </source>
</evidence>
<evidence type="ECO:0000256" key="1">
    <source>
        <dbReference type="ARBA" id="ARBA00004429"/>
    </source>
</evidence>
<dbReference type="PANTHER" id="PTHR32196">
    <property type="entry name" value="ABC TRANSPORTER PERMEASE PROTEIN YPHD-RELATED-RELATED"/>
    <property type="match status" value="1"/>
</dbReference>
<keyword evidence="4" id="KW-1003">Cell membrane</keyword>
<organism evidence="10 11">
    <name type="scientific">Candidatus Anaerobiospirillum pullistercoris</name>
    <dbReference type="NCBI Taxonomy" id="2838452"/>
    <lineage>
        <taxon>Bacteria</taxon>
        <taxon>Pseudomonadati</taxon>
        <taxon>Pseudomonadota</taxon>
        <taxon>Gammaproteobacteria</taxon>
        <taxon>Aeromonadales</taxon>
        <taxon>Succinivibrionaceae</taxon>
        <taxon>Anaerobiospirillum</taxon>
    </lineage>
</organism>
<dbReference type="Pfam" id="PF02653">
    <property type="entry name" value="BPD_transp_2"/>
    <property type="match status" value="1"/>
</dbReference>
<dbReference type="AlphaFoldDB" id="A0A9D1WB90"/>
<evidence type="ECO:0000256" key="6">
    <source>
        <dbReference type="ARBA" id="ARBA00022692"/>
    </source>
</evidence>
<feature type="transmembrane region" description="Helical" evidence="9">
    <location>
        <begin position="313"/>
        <end position="332"/>
    </location>
</feature>
<dbReference type="GO" id="GO:0005886">
    <property type="term" value="C:plasma membrane"/>
    <property type="evidence" value="ECO:0007669"/>
    <property type="project" value="UniProtKB-SubCell"/>
</dbReference>
<dbReference type="GO" id="GO:0022857">
    <property type="term" value="F:transmembrane transporter activity"/>
    <property type="evidence" value="ECO:0007669"/>
    <property type="project" value="InterPro"/>
</dbReference>
<comment type="similarity">
    <text evidence="2">Belongs to the binding-protein-dependent transport system permease family. AraH/RbsC subfamily.</text>
</comment>
<feature type="transmembrane region" description="Helical" evidence="9">
    <location>
        <begin position="269"/>
        <end position="301"/>
    </location>
</feature>
<evidence type="ECO:0000256" key="7">
    <source>
        <dbReference type="ARBA" id="ARBA00022989"/>
    </source>
</evidence>
<comment type="caution">
    <text evidence="10">The sequence shown here is derived from an EMBL/GenBank/DDBJ whole genome shotgun (WGS) entry which is preliminary data.</text>
</comment>
<keyword evidence="3" id="KW-0813">Transport</keyword>
<dbReference type="EMBL" id="DXEV01000019">
    <property type="protein sequence ID" value="HIX56016.1"/>
    <property type="molecule type" value="Genomic_DNA"/>
</dbReference>
<feature type="transmembrane region" description="Helical" evidence="9">
    <location>
        <begin position="82"/>
        <end position="105"/>
    </location>
</feature>
<feature type="transmembrane region" description="Helical" evidence="9">
    <location>
        <begin position="48"/>
        <end position="70"/>
    </location>
</feature>
<evidence type="ECO:0000256" key="4">
    <source>
        <dbReference type="ARBA" id="ARBA00022475"/>
    </source>
</evidence>